<organism evidence="1 2">
    <name type="scientific">Pelobates cultripes</name>
    <name type="common">Western spadefoot toad</name>
    <dbReference type="NCBI Taxonomy" id="61616"/>
    <lineage>
        <taxon>Eukaryota</taxon>
        <taxon>Metazoa</taxon>
        <taxon>Chordata</taxon>
        <taxon>Craniata</taxon>
        <taxon>Vertebrata</taxon>
        <taxon>Euteleostomi</taxon>
        <taxon>Amphibia</taxon>
        <taxon>Batrachia</taxon>
        <taxon>Anura</taxon>
        <taxon>Pelobatoidea</taxon>
        <taxon>Pelobatidae</taxon>
        <taxon>Pelobates</taxon>
    </lineage>
</organism>
<evidence type="ECO:0000313" key="2">
    <source>
        <dbReference type="Proteomes" id="UP001295444"/>
    </source>
</evidence>
<dbReference type="EMBL" id="OW240914">
    <property type="protein sequence ID" value="CAH2275584.1"/>
    <property type="molecule type" value="Genomic_DNA"/>
</dbReference>
<keyword evidence="2" id="KW-1185">Reference proteome</keyword>
<evidence type="ECO:0000313" key="1">
    <source>
        <dbReference type="EMBL" id="CAH2275584.1"/>
    </source>
</evidence>
<dbReference type="AlphaFoldDB" id="A0AAD1W057"/>
<proteinExistence type="predicted"/>
<accession>A0AAD1W057</accession>
<protein>
    <submittedName>
        <fullName evidence="1">Uncharacterized protein</fullName>
    </submittedName>
</protein>
<sequence>MATSTKVATATTKMATATSKTATATSKMATTNIETSISSTAAAYNPNMPPEMASGLPASADMLIDLIKNLRIEIRNDLKKILMLYMDFWEDINSRTEDVENRLYYQEQSHLELEENVNSLQK</sequence>
<gene>
    <name evidence="1" type="ORF">PECUL_23A013854</name>
</gene>
<reference evidence="1" key="1">
    <citation type="submission" date="2022-03" db="EMBL/GenBank/DDBJ databases">
        <authorList>
            <person name="Alioto T."/>
            <person name="Alioto T."/>
            <person name="Gomez Garrido J."/>
        </authorList>
    </citation>
    <scope>NUCLEOTIDE SEQUENCE</scope>
</reference>
<name>A0AAD1W057_PELCU</name>
<dbReference type="Proteomes" id="UP001295444">
    <property type="component" value="Chromosome 03"/>
</dbReference>